<reference evidence="2" key="1">
    <citation type="submission" date="2021-10" db="EMBL/GenBank/DDBJ databases">
        <authorList>
            <person name="Piombo E."/>
        </authorList>
    </citation>
    <scope>NUCLEOTIDE SEQUENCE</scope>
</reference>
<evidence type="ECO:0000313" key="3">
    <source>
        <dbReference type="Proteomes" id="UP000775872"/>
    </source>
</evidence>
<proteinExistence type="inferred from homology"/>
<organism evidence="2 3">
    <name type="scientific">Clonostachys solani</name>
    <dbReference type="NCBI Taxonomy" id="160281"/>
    <lineage>
        <taxon>Eukaryota</taxon>
        <taxon>Fungi</taxon>
        <taxon>Dikarya</taxon>
        <taxon>Ascomycota</taxon>
        <taxon>Pezizomycotina</taxon>
        <taxon>Sordariomycetes</taxon>
        <taxon>Hypocreomycetidae</taxon>
        <taxon>Hypocreales</taxon>
        <taxon>Bionectriaceae</taxon>
        <taxon>Clonostachys</taxon>
    </lineage>
</organism>
<evidence type="ECO:0000313" key="2">
    <source>
        <dbReference type="EMBL" id="CAH0055136.1"/>
    </source>
</evidence>
<protein>
    <submittedName>
        <fullName evidence="2">Uncharacterized protein</fullName>
    </submittedName>
</protein>
<dbReference type="GO" id="GO:0016491">
    <property type="term" value="F:oxidoreductase activity"/>
    <property type="evidence" value="ECO:0007669"/>
    <property type="project" value="InterPro"/>
</dbReference>
<dbReference type="InterPro" id="IPR044053">
    <property type="entry name" value="AsaB-like"/>
</dbReference>
<dbReference type="EMBL" id="CABFOC020000054">
    <property type="protein sequence ID" value="CAH0055136.1"/>
    <property type="molecule type" value="Genomic_DNA"/>
</dbReference>
<evidence type="ECO:0000256" key="1">
    <source>
        <dbReference type="ARBA" id="ARBA00023604"/>
    </source>
</evidence>
<gene>
    <name evidence="2" type="ORF">CSOL1703_00017039</name>
</gene>
<accession>A0A9N9ZGL7</accession>
<name>A0A9N9ZGL7_9HYPO</name>
<comment type="caution">
    <text evidence="2">The sequence shown here is derived from an EMBL/GenBank/DDBJ whole genome shotgun (WGS) entry which is preliminary data.</text>
</comment>
<dbReference type="Proteomes" id="UP000775872">
    <property type="component" value="Unassembled WGS sequence"/>
</dbReference>
<dbReference type="PANTHER" id="PTHR34598:SF3">
    <property type="entry name" value="OXIDOREDUCTASE AN1597"/>
    <property type="match status" value="1"/>
</dbReference>
<sequence length="106" mass="12414">MINGPTSDWPLAVCDYQSLDIPLDVEECDRVAWDRTTESILLYANAAHRWHYFHGMEPNEVLVFRNCDTRGYHVPFGVHVAFDYQSQLLPKVPRQSIEVRIVCFFR</sequence>
<dbReference type="NCBIfam" id="NF041278">
    <property type="entry name" value="CmcJ_NvfI_EfuI"/>
    <property type="match status" value="1"/>
</dbReference>
<comment type="similarity">
    <text evidence="1">Belongs to the asaB hydroxylase/desaturase family.</text>
</comment>
<dbReference type="AlphaFoldDB" id="A0A9N9ZGL7"/>
<dbReference type="OrthoDB" id="412788at2759"/>
<dbReference type="PANTHER" id="PTHR34598">
    <property type="entry name" value="BLL6449 PROTEIN"/>
    <property type="match status" value="1"/>
</dbReference>
<keyword evidence="3" id="KW-1185">Reference proteome</keyword>